<dbReference type="KEGG" id="ddc:Dd586_2661"/>
<organism evidence="6 7">
    <name type="scientific">Dickeya zeae (strain Ech586)</name>
    <name type="common">Dickeya dadantii (strain Ech586)</name>
    <dbReference type="NCBI Taxonomy" id="590409"/>
    <lineage>
        <taxon>Bacteria</taxon>
        <taxon>Pseudomonadati</taxon>
        <taxon>Pseudomonadota</taxon>
        <taxon>Gammaproteobacteria</taxon>
        <taxon>Enterobacterales</taxon>
        <taxon>Pectobacteriaceae</taxon>
        <taxon>Dickeya</taxon>
        <taxon>Dickeya parazeae</taxon>
    </lineage>
</organism>
<protein>
    <submittedName>
        <fullName evidence="6">Transcriptional regulator, LysR family</fullName>
    </submittedName>
</protein>
<dbReference type="SUPFAM" id="SSF53850">
    <property type="entry name" value="Periplasmic binding protein-like II"/>
    <property type="match status" value="1"/>
</dbReference>
<dbReference type="PANTHER" id="PTHR30579">
    <property type="entry name" value="TRANSCRIPTIONAL REGULATOR"/>
    <property type="match status" value="1"/>
</dbReference>
<dbReference type="PROSITE" id="PS50931">
    <property type="entry name" value="HTH_LYSR"/>
    <property type="match status" value="1"/>
</dbReference>
<reference evidence="6" key="1">
    <citation type="submission" date="2009-12" db="EMBL/GenBank/DDBJ databases">
        <title>Complete sequence of Dickeya dadantii Ech586.</title>
        <authorList>
            <consortium name="US DOE Joint Genome Institute"/>
            <person name="Lucas S."/>
            <person name="Copeland A."/>
            <person name="Lapidus A."/>
            <person name="Glavina del Rio T."/>
            <person name="Tice H."/>
            <person name="Bruce D."/>
            <person name="Goodwin L."/>
            <person name="Pitluck S."/>
            <person name="Munk A.C."/>
            <person name="Brettin T."/>
            <person name="Detter J.C."/>
            <person name="Han C."/>
            <person name="Tapia R."/>
            <person name="Larimer F."/>
            <person name="Land M."/>
            <person name="Hauser L."/>
            <person name="Kyrpides N."/>
            <person name="Mikhailova N."/>
            <person name="Balakrishnan V."/>
            <person name="Glasner J."/>
            <person name="Perna N.T."/>
        </authorList>
    </citation>
    <scope>NUCLEOTIDE SEQUENCE [LARGE SCALE GENOMIC DNA]</scope>
    <source>
        <strain evidence="6">Ech586</strain>
    </source>
</reference>
<keyword evidence="7" id="KW-1185">Reference proteome</keyword>
<sequence>MNDGDLEIQWLRTFLTVVKKGSMTVAAEQLCRSQSAISMHIRKLEDVLAVRLFSRDSKKLSLTTAGYELLSYAEKLLLLHSQTKSAIRRSELCGKVSFGIPDDYASAYLSEILTFFSQHYPAVELNLLCEPSSLLLPKIDAGTLDVAIITRDVPDRGHFLSHEPLVWVGYFPEDAIDDAPLPVAMYEFGSEARKKIISSLEQVTQGCRIMYNSPYIAGQIAVAKSGLALAILTQCSVPEGMKIINSEKLPKLPVLDVAIVKGHHCLDDHPASRLTDVVIDMFR</sequence>
<dbReference type="RefSeq" id="WP_012885315.1">
    <property type="nucleotide sequence ID" value="NC_013592.1"/>
</dbReference>
<feature type="domain" description="HTH lysR-type" evidence="5">
    <location>
        <begin position="6"/>
        <end position="63"/>
    </location>
</feature>
<dbReference type="InterPro" id="IPR000847">
    <property type="entry name" value="LysR_HTH_N"/>
</dbReference>
<dbReference type="PANTHER" id="PTHR30579:SF7">
    <property type="entry name" value="HTH-TYPE TRANSCRIPTIONAL REGULATOR LRHA-RELATED"/>
    <property type="match status" value="1"/>
</dbReference>
<evidence type="ECO:0000256" key="2">
    <source>
        <dbReference type="ARBA" id="ARBA00023015"/>
    </source>
</evidence>
<dbReference type="GO" id="GO:0003677">
    <property type="term" value="F:DNA binding"/>
    <property type="evidence" value="ECO:0007669"/>
    <property type="project" value="UniProtKB-KW"/>
</dbReference>
<keyword evidence="4" id="KW-0804">Transcription</keyword>
<evidence type="ECO:0000256" key="4">
    <source>
        <dbReference type="ARBA" id="ARBA00023163"/>
    </source>
</evidence>
<keyword evidence="3" id="KW-0238">DNA-binding</keyword>
<dbReference type="eggNOG" id="COG0583">
    <property type="taxonomic scope" value="Bacteria"/>
</dbReference>
<dbReference type="STRING" id="590409.Dd586_2661"/>
<dbReference type="AlphaFoldDB" id="D2C3C2"/>
<dbReference type="FunFam" id="1.10.10.10:FF:000001">
    <property type="entry name" value="LysR family transcriptional regulator"/>
    <property type="match status" value="1"/>
</dbReference>
<dbReference type="Pfam" id="PF00126">
    <property type="entry name" value="HTH_1"/>
    <property type="match status" value="1"/>
</dbReference>
<evidence type="ECO:0000259" key="5">
    <source>
        <dbReference type="PROSITE" id="PS50931"/>
    </source>
</evidence>
<dbReference type="InterPro" id="IPR005119">
    <property type="entry name" value="LysR_subst-bd"/>
</dbReference>
<keyword evidence="2" id="KW-0805">Transcription regulation</keyword>
<evidence type="ECO:0000313" key="7">
    <source>
        <dbReference type="Proteomes" id="UP000001446"/>
    </source>
</evidence>
<dbReference type="Proteomes" id="UP000001446">
    <property type="component" value="Chromosome"/>
</dbReference>
<dbReference type="Pfam" id="PF03466">
    <property type="entry name" value="LysR_substrate"/>
    <property type="match status" value="1"/>
</dbReference>
<dbReference type="GO" id="GO:0003700">
    <property type="term" value="F:DNA-binding transcription factor activity"/>
    <property type="evidence" value="ECO:0007669"/>
    <property type="project" value="InterPro"/>
</dbReference>
<dbReference type="PRINTS" id="PR00039">
    <property type="entry name" value="HTHLYSR"/>
</dbReference>
<evidence type="ECO:0000313" key="6">
    <source>
        <dbReference type="EMBL" id="ACZ77503.1"/>
    </source>
</evidence>
<comment type="similarity">
    <text evidence="1">Belongs to the LysR transcriptional regulatory family.</text>
</comment>
<dbReference type="OrthoDB" id="646694at2"/>
<gene>
    <name evidence="6" type="ordered locus">Dd586_2661</name>
</gene>
<dbReference type="InterPro" id="IPR036388">
    <property type="entry name" value="WH-like_DNA-bd_sf"/>
</dbReference>
<dbReference type="EMBL" id="CP001836">
    <property type="protein sequence ID" value="ACZ77503.1"/>
    <property type="molecule type" value="Genomic_DNA"/>
</dbReference>
<dbReference type="InterPro" id="IPR036390">
    <property type="entry name" value="WH_DNA-bd_sf"/>
</dbReference>
<evidence type="ECO:0000256" key="3">
    <source>
        <dbReference type="ARBA" id="ARBA00023125"/>
    </source>
</evidence>
<dbReference type="SUPFAM" id="SSF46785">
    <property type="entry name" value="Winged helix' DNA-binding domain"/>
    <property type="match status" value="1"/>
</dbReference>
<proteinExistence type="inferred from homology"/>
<evidence type="ECO:0000256" key="1">
    <source>
        <dbReference type="ARBA" id="ARBA00009437"/>
    </source>
</evidence>
<name>D2C3C2_DICZ5</name>
<dbReference type="Gene3D" id="1.10.10.10">
    <property type="entry name" value="Winged helix-like DNA-binding domain superfamily/Winged helix DNA-binding domain"/>
    <property type="match status" value="1"/>
</dbReference>
<accession>D2C3C2</accession>
<dbReference type="HOGENOM" id="CLU_039613_1_4_6"/>
<dbReference type="InterPro" id="IPR050176">
    <property type="entry name" value="LTTR"/>
</dbReference>
<dbReference type="Gene3D" id="3.40.190.10">
    <property type="entry name" value="Periplasmic binding protein-like II"/>
    <property type="match status" value="2"/>
</dbReference>